<dbReference type="EMBL" id="VBQZ03000082">
    <property type="protein sequence ID" value="MXQ92360.1"/>
    <property type="molecule type" value="Genomic_DNA"/>
</dbReference>
<gene>
    <name evidence="1" type="ORF">E5288_WYG021714</name>
</gene>
<dbReference type="Proteomes" id="UP000322234">
    <property type="component" value="Unassembled WGS sequence"/>
</dbReference>
<comment type="caution">
    <text evidence="1">The sequence shown here is derived from an EMBL/GenBank/DDBJ whole genome shotgun (WGS) entry which is preliminary data.</text>
</comment>
<sequence length="86" mass="9965">MILKELTVLKTGICKKLSPSSTTDYKHFTLCEQLIVTWKEEMFSMVLIDVYIYCEVLPQEKRGNQLHEWNLEKGTVNPTQTGEDKA</sequence>
<evidence type="ECO:0000313" key="2">
    <source>
        <dbReference type="Proteomes" id="UP000322234"/>
    </source>
</evidence>
<dbReference type="AlphaFoldDB" id="A0A6B0RQK1"/>
<evidence type="ECO:0000313" key="1">
    <source>
        <dbReference type="EMBL" id="MXQ92360.1"/>
    </source>
</evidence>
<organism evidence="1 2">
    <name type="scientific">Bos mutus</name>
    <name type="common">wild yak</name>
    <dbReference type="NCBI Taxonomy" id="72004"/>
    <lineage>
        <taxon>Eukaryota</taxon>
        <taxon>Metazoa</taxon>
        <taxon>Chordata</taxon>
        <taxon>Craniata</taxon>
        <taxon>Vertebrata</taxon>
        <taxon>Euteleostomi</taxon>
        <taxon>Mammalia</taxon>
        <taxon>Eutheria</taxon>
        <taxon>Laurasiatheria</taxon>
        <taxon>Artiodactyla</taxon>
        <taxon>Ruminantia</taxon>
        <taxon>Pecora</taxon>
        <taxon>Bovidae</taxon>
        <taxon>Bovinae</taxon>
        <taxon>Bos</taxon>
    </lineage>
</organism>
<protein>
    <submittedName>
        <fullName evidence="1">Uncharacterized protein</fullName>
    </submittedName>
</protein>
<name>A0A6B0RQK1_9CETA</name>
<reference evidence="1" key="1">
    <citation type="submission" date="2019-10" db="EMBL/GenBank/DDBJ databases">
        <title>The sequence and de novo assembly of the wild yak genome.</title>
        <authorList>
            <person name="Liu Y."/>
        </authorList>
    </citation>
    <scope>NUCLEOTIDE SEQUENCE [LARGE SCALE GENOMIC DNA]</scope>
    <source>
        <strain evidence="1">WY2019</strain>
    </source>
</reference>
<keyword evidence="2" id="KW-1185">Reference proteome</keyword>
<proteinExistence type="predicted"/>
<accession>A0A6B0RQK1</accession>